<accession>A0A1S8WS38</accession>
<feature type="compositionally biased region" description="Low complexity" evidence="1">
    <location>
        <begin position="239"/>
        <end position="253"/>
    </location>
</feature>
<dbReference type="EMBL" id="KV895562">
    <property type="protein sequence ID" value="OON17302.1"/>
    <property type="molecule type" value="Genomic_DNA"/>
</dbReference>
<evidence type="ECO:0000313" key="3">
    <source>
        <dbReference type="Proteomes" id="UP000243686"/>
    </source>
</evidence>
<dbReference type="Proteomes" id="UP000243686">
    <property type="component" value="Unassembled WGS sequence"/>
</dbReference>
<sequence>MSEELSFEQLSVSSNDSWALLDVEEPATAAAPGSVDLFVIDRLDKDICFICNQPLSASRFPCPLYLPMSHPFPSSCDICLICAQCMETYDPHRAPVCCHTFPTDAEVPMFYFDDSQGEDVLIMNPLKEIHPVCCVSEPDRLTTSTEVIQSSHATPDSNILDSKLHADTKDPLCLRDSDYRSLTDHVREALKLHTTEADIDDKSVVATAPENAVEVQTAVPGGPQMKLILSPKLWSQSDSLSSNLSSSSNSNNNGIPVPRISATPVLRTAIQVIRGSCNASECHTSSSSCSSRSPPSLSSSPLNVAGKILKSVALHSASAMNPFDCMPMDALDVNPVITKRTESRASPEYQPGTPPSSVVTGTDDRITNAKDFVSRFVWDNEKVQALIKPRPIPKSVLDQSAYNLR</sequence>
<name>A0A1S8WS38_OPIVI</name>
<protein>
    <submittedName>
        <fullName evidence="2">Uncharacterized protein</fullName>
    </submittedName>
</protein>
<feature type="region of interest" description="Disordered" evidence="1">
    <location>
        <begin position="239"/>
        <end position="258"/>
    </location>
</feature>
<dbReference type="AlphaFoldDB" id="A0A1S8WS38"/>
<keyword evidence="3" id="KW-1185">Reference proteome</keyword>
<feature type="region of interest" description="Disordered" evidence="1">
    <location>
        <begin position="341"/>
        <end position="363"/>
    </location>
</feature>
<organism evidence="2 3">
    <name type="scientific">Opisthorchis viverrini</name>
    <name type="common">Southeast Asian liver fluke</name>
    <dbReference type="NCBI Taxonomy" id="6198"/>
    <lineage>
        <taxon>Eukaryota</taxon>
        <taxon>Metazoa</taxon>
        <taxon>Spiralia</taxon>
        <taxon>Lophotrochozoa</taxon>
        <taxon>Platyhelminthes</taxon>
        <taxon>Trematoda</taxon>
        <taxon>Digenea</taxon>
        <taxon>Opisthorchiida</taxon>
        <taxon>Opisthorchiata</taxon>
        <taxon>Opisthorchiidae</taxon>
        <taxon>Opisthorchis</taxon>
    </lineage>
</organism>
<evidence type="ECO:0000256" key="1">
    <source>
        <dbReference type="SAM" id="MobiDB-lite"/>
    </source>
</evidence>
<proteinExistence type="predicted"/>
<reference evidence="2 3" key="1">
    <citation type="submission" date="2015-03" db="EMBL/GenBank/DDBJ databases">
        <title>Draft genome of the nematode, Opisthorchis viverrini.</title>
        <authorList>
            <person name="Mitreva M."/>
        </authorList>
    </citation>
    <scope>NUCLEOTIDE SEQUENCE [LARGE SCALE GENOMIC DNA]</scope>
    <source>
        <strain evidence="2">Khon Kaen</strain>
    </source>
</reference>
<evidence type="ECO:0000313" key="2">
    <source>
        <dbReference type="EMBL" id="OON17302.1"/>
    </source>
</evidence>
<gene>
    <name evidence="2" type="ORF">X801_06861</name>
</gene>